<evidence type="ECO:0000313" key="2">
    <source>
        <dbReference type="Proteomes" id="UP001419268"/>
    </source>
</evidence>
<dbReference type="EMBL" id="JBBNAG010000006">
    <property type="protein sequence ID" value="KAK9126057.1"/>
    <property type="molecule type" value="Genomic_DNA"/>
</dbReference>
<proteinExistence type="predicted"/>
<gene>
    <name evidence="1" type="ORF">Scep_014903</name>
</gene>
<evidence type="ECO:0000313" key="1">
    <source>
        <dbReference type="EMBL" id="KAK9126057.1"/>
    </source>
</evidence>
<organism evidence="1 2">
    <name type="scientific">Stephania cephalantha</name>
    <dbReference type="NCBI Taxonomy" id="152367"/>
    <lineage>
        <taxon>Eukaryota</taxon>
        <taxon>Viridiplantae</taxon>
        <taxon>Streptophyta</taxon>
        <taxon>Embryophyta</taxon>
        <taxon>Tracheophyta</taxon>
        <taxon>Spermatophyta</taxon>
        <taxon>Magnoliopsida</taxon>
        <taxon>Ranunculales</taxon>
        <taxon>Menispermaceae</taxon>
        <taxon>Menispermoideae</taxon>
        <taxon>Cissampelideae</taxon>
        <taxon>Stephania</taxon>
    </lineage>
</organism>
<comment type="caution">
    <text evidence="1">The sequence shown here is derived from an EMBL/GenBank/DDBJ whole genome shotgun (WGS) entry which is preliminary data.</text>
</comment>
<keyword evidence="2" id="KW-1185">Reference proteome</keyword>
<dbReference type="Proteomes" id="UP001419268">
    <property type="component" value="Unassembled WGS sequence"/>
</dbReference>
<dbReference type="AlphaFoldDB" id="A0AAP0J1W6"/>
<reference evidence="1 2" key="1">
    <citation type="submission" date="2024-01" db="EMBL/GenBank/DDBJ databases">
        <title>Genome assemblies of Stephania.</title>
        <authorList>
            <person name="Yang L."/>
        </authorList>
    </citation>
    <scope>NUCLEOTIDE SEQUENCE [LARGE SCALE GENOMIC DNA]</scope>
    <source>
        <strain evidence="1">JXDWG</strain>
        <tissue evidence="1">Leaf</tissue>
    </source>
</reference>
<name>A0AAP0J1W6_9MAGN</name>
<protein>
    <submittedName>
        <fullName evidence="1">Uncharacterized protein</fullName>
    </submittedName>
</protein>
<sequence>MHSYFTSPSKREKKDLQWQILLLLGILLVELQKHQPHLLFHEPATSQADLSQFKNRNYSFIHQLQRSPKLQCISHAFPQVANQF</sequence>
<accession>A0AAP0J1W6</accession>